<dbReference type="Proteomes" id="UP000190460">
    <property type="component" value="Unassembled WGS sequence"/>
</dbReference>
<dbReference type="InterPro" id="IPR018639">
    <property type="entry name" value="DUF2062"/>
</dbReference>
<feature type="region of interest" description="Disordered" evidence="1">
    <location>
        <begin position="146"/>
        <end position="184"/>
    </location>
</feature>
<keyword evidence="2" id="KW-0812">Transmembrane</keyword>
<feature type="compositionally biased region" description="Polar residues" evidence="1">
    <location>
        <begin position="150"/>
        <end position="176"/>
    </location>
</feature>
<proteinExistence type="predicted"/>
<name>A0A1T4XPN3_9GAMM</name>
<evidence type="ECO:0000259" key="3">
    <source>
        <dbReference type="Pfam" id="PF09835"/>
    </source>
</evidence>
<dbReference type="PANTHER" id="PTHR40547">
    <property type="entry name" value="SLL0298 PROTEIN"/>
    <property type="match status" value="1"/>
</dbReference>
<feature type="domain" description="DUF2062" evidence="3">
    <location>
        <begin position="2"/>
        <end position="140"/>
    </location>
</feature>
<feature type="transmembrane region" description="Helical" evidence="2">
    <location>
        <begin position="20"/>
        <end position="36"/>
    </location>
</feature>
<evidence type="ECO:0000256" key="2">
    <source>
        <dbReference type="SAM" id="Phobius"/>
    </source>
</evidence>
<keyword evidence="2" id="KW-1133">Transmembrane helix</keyword>
<dbReference type="PANTHER" id="PTHR40547:SF1">
    <property type="entry name" value="SLL0298 PROTEIN"/>
    <property type="match status" value="1"/>
</dbReference>
<reference evidence="4 5" key="1">
    <citation type="submission" date="2017-02" db="EMBL/GenBank/DDBJ databases">
        <authorList>
            <person name="Peterson S.W."/>
        </authorList>
    </citation>
    <scope>NUCLEOTIDE SEQUENCE [LARGE SCALE GENOMIC DNA]</scope>
    <source>
        <strain evidence="4 5">ATCC 49788</strain>
    </source>
</reference>
<dbReference type="STRING" id="92487.SAMN02745130_03201"/>
<dbReference type="AlphaFoldDB" id="A0A1T4XPN3"/>
<evidence type="ECO:0000313" key="5">
    <source>
        <dbReference type="Proteomes" id="UP000190460"/>
    </source>
</evidence>
<sequence length="184" mass="20628">MRYLGHSLFLPALWHFNRHSVARAFAIGLACMWIPFPGQSIIAAALAILFRANIPMSVALVFVTNPVTGPPMFYGAYVVGARLLDQPEIPHFEMNIEWLEQTIGQIWEPMVVGCSVVALVSALIGYYGIQAFWRFHISQKVKERRERQDTNSLKAQALNTPSAKVDQTTVTATQPSDEQRSKLK</sequence>
<dbReference type="Pfam" id="PF09835">
    <property type="entry name" value="DUF2062"/>
    <property type="match status" value="1"/>
</dbReference>
<gene>
    <name evidence="4" type="ORF">SAMN02745130_03201</name>
</gene>
<organism evidence="4 5">
    <name type="scientific">Thiothrix eikelboomii</name>
    <dbReference type="NCBI Taxonomy" id="92487"/>
    <lineage>
        <taxon>Bacteria</taxon>
        <taxon>Pseudomonadati</taxon>
        <taxon>Pseudomonadota</taxon>
        <taxon>Gammaproteobacteria</taxon>
        <taxon>Thiotrichales</taxon>
        <taxon>Thiotrichaceae</taxon>
        <taxon>Thiothrix</taxon>
    </lineage>
</organism>
<evidence type="ECO:0000256" key="1">
    <source>
        <dbReference type="SAM" id="MobiDB-lite"/>
    </source>
</evidence>
<dbReference type="EMBL" id="FUYB01000020">
    <property type="protein sequence ID" value="SKA91068.1"/>
    <property type="molecule type" value="Genomic_DNA"/>
</dbReference>
<keyword evidence="2" id="KW-0472">Membrane</keyword>
<protein>
    <recommendedName>
        <fullName evidence="3">DUF2062 domain-containing protein</fullName>
    </recommendedName>
</protein>
<evidence type="ECO:0000313" key="4">
    <source>
        <dbReference type="EMBL" id="SKA91068.1"/>
    </source>
</evidence>
<feature type="transmembrane region" description="Helical" evidence="2">
    <location>
        <begin position="110"/>
        <end position="135"/>
    </location>
</feature>
<accession>A0A1T4XPN3</accession>
<keyword evidence="5" id="KW-1185">Reference proteome</keyword>